<keyword evidence="1" id="KW-0812">Transmembrane</keyword>
<feature type="transmembrane region" description="Helical" evidence="1">
    <location>
        <begin position="12"/>
        <end position="34"/>
    </location>
</feature>
<protein>
    <submittedName>
        <fullName evidence="2">Uncharacterized protein</fullName>
    </submittedName>
</protein>
<evidence type="ECO:0000313" key="2">
    <source>
        <dbReference type="EMBL" id="DAF91857.1"/>
    </source>
</evidence>
<evidence type="ECO:0000256" key="1">
    <source>
        <dbReference type="SAM" id="Phobius"/>
    </source>
</evidence>
<accession>A0A8S5UBK1</accession>
<organism evidence="2">
    <name type="scientific">Podoviridae sp. ctZkC8</name>
    <dbReference type="NCBI Taxonomy" id="2825259"/>
    <lineage>
        <taxon>Viruses</taxon>
        <taxon>Duplodnaviria</taxon>
        <taxon>Heunggongvirae</taxon>
        <taxon>Uroviricota</taxon>
        <taxon>Caudoviricetes</taxon>
    </lineage>
</organism>
<sequence length="66" mass="7507">MKKAEKKLIPSALYCYDLMILVISLRSFLCLYGLPFREIANPNDTSIDRTIFLNNKCVPNNAIAID</sequence>
<keyword evidence="1" id="KW-1133">Transmembrane helix</keyword>
<reference evidence="2" key="1">
    <citation type="journal article" date="2021" name="Proc. Natl. Acad. Sci. U.S.A.">
        <title>A Catalog of Tens of Thousands of Viruses from Human Metagenomes Reveals Hidden Associations with Chronic Diseases.</title>
        <authorList>
            <person name="Tisza M.J."/>
            <person name="Buck C.B."/>
        </authorList>
    </citation>
    <scope>NUCLEOTIDE SEQUENCE</scope>
    <source>
        <strain evidence="2">CtZkC8</strain>
    </source>
</reference>
<name>A0A8S5UBK1_9CAUD</name>
<keyword evidence="1" id="KW-0472">Membrane</keyword>
<proteinExistence type="predicted"/>
<dbReference type="EMBL" id="BK016062">
    <property type="protein sequence ID" value="DAF91857.1"/>
    <property type="molecule type" value="Genomic_DNA"/>
</dbReference>